<evidence type="ECO:0000256" key="5">
    <source>
        <dbReference type="SAM" id="MobiDB-lite"/>
    </source>
</evidence>
<dbReference type="Pfam" id="PF03168">
    <property type="entry name" value="LEA_2"/>
    <property type="match status" value="1"/>
</dbReference>
<feature type="region of interest" description="Disordered" evidence="5">
    <location>
        <begin position="1"/>
        <end position="36"/>
    </location>
</feature>
<evidence type="ECO:0000313" key="9">
    <source>
        <dbReference type="Proteomes" id="UP001642360"/>
    </source>
</evidence>
<keyword evidence="2 6" id="KW-0812">Transmembrane</keyword>
<keyword evidence="3 6" id="KW-1133">Transmembrane helix</keyword>
<feature type="transmembrane region" description="Helical" evidence="6">
    <location>
        <begin position="80"/>
        <end position="106"/>
    </location>
</feature>
<gene>
    <name evidence="8" type="ORF">ILEXP_LOCUS22536</name>
</gene>
<feature type="domain" description="Late embryogenesis abundant protein LEA-2 subgroup" evidence="7">
    <location>
        <begin position="138"/>
        <end position="231"/>
    </location>
</feature>
<proteinExistence type="predicted"/>
<evidence type="ECO:0000256" key="4">
    <source>
        <dbReference type="ARBA" id="ARBA00023136"/>
    </source>
</evidence>
<evidence type="ECO:0000256" key="2">
    <source>
        <dbReference type="ARBA" id="ARBA00022692"/>
    </source>
</evidence>
<evidence type="ECO:0000313" key="8">
    <source>
        <dbReference type="EMBL" id="CAK9154228.1"/>
    </source>
</evidence>
<dbReference type="GO" id="GO:0016020">
    <property type="term" value="C:membrane"/>
    <property type="evidence" value="ECO:0007669"/>
    <property type="project" value="UniProtKB-SubCell"/>
</dbReference>
<evidence type="ECO:0000256" key="6">
    <source>
        <dbReference type="SAM" id="Phobius"/>
    </source>
</evidence>
<comment type="subcellular location">
    <subcellularLocation>
        <location evidence="1">Membrane</location>
        <topology evidence="1">Single-pass membrane protein</topology>
    </subcellularLocation>
</comment>
<name>A0ABC8SGL6_9AQUA</name>
<reference evidence="8 9" key="1">
    <citation type="submission" date="2024-02" db="EMBL/GenBank/DDBJ databases">
        <authorList>
            <person name="Vignale AGUSTIN F."/>
            <person name="Sosa J E."/>
            <person name="Modenutti C."/>
        </authorList>
    </citation>
    <scope>NUCLEOTIDE SEQUENCE [LARGE SCALE GENOMIC DNA]</scope>
</reference>
<dbReference type="PANTHER" id="PTHR31234:SF68">
    <property type="entry name" value="EXPRESSED PROTEIN"/>
    <property type="match status" value="1"/>
</dbReference>
<protein>
    <recommendedName>
        <fullName evidence="7">Late embryogenesis abundant protein LEA-2 subgroup domain-containing protein</fullName>
    </recommendedName>
</protein>
<dbReference type="InterPro" id="IPR004864">
    <property type="entry name" value="LEA_2"/>
</dbReference>
<dbReference type="InterPro" id="IPR044839">
    <property type="entry name" value="NDR1-like"/>
</dbReference>
<keyword evidence="9" id="KW-1185">Reference proteome</keyword>
<evidence type="ECO:0000259" key="7">
    <source>
        <dbReference type="Pfam" id="PF03168"/>
    </source>
</evidence>
<dbReference type="PANTHER" id="PTHR31234">
    <property type="entry name" value="LATE EMBRYOGENESIS ABUNDANT (LEA) HYDROXYPROLINE-RICH GLYCOPROTEIN FAMILY"/>
    <property type="match status" value="1"/>
</dbReference>
<evidence type="ECO:0000256" key="3">
    <source>
        <dbReference type="ARBA" id="ARBA00022989"/>
    </source>
</evidence>
<dbReference type="AlphaFoldDB" id="A0ABC8SGL6"/>
<sequence>MEEREPPPGGGNHNPLTEKPTISPTENANPNHLPKTSQPVFGSATFVVQIPKDQIYRVPPPEHAVLAQRRNLPIQKRRRCNCLCLAIIAVVIVLVVLIGGITAFFLKHANPSFSIENFLVRNPPDHHRWQHLEYNILLKAENPNQHTSIFYEQDGDASLSFKQKEIAAGKYPPFNQSPKNSNTFKIVLHGSNTALPKEIDKGLNSTNSKARISLSLWMNASVKLETGALKTGSKKIYVDCSLTVDALSKSARVLSQECHTMGQL</sequence>
<dbReference type="EMBL" id="CAUOFW020002502">
    <property type="protein sequence ID" value="CAK9154228.1"/>
    <property type="molecule type" value="Genomic_DNA"/>
</dbReference>
<keyword evidence="4 6" id="KW-0472">Membrane</keyword>
<accession>A0ABC8SGL6</accession>
<feature type="compositionally biased region" description="Polar residues" evidence="5">
    <location>
        <begin position="20"/>
        <end position="36"/>
    </location>
</feature>
<dbReference type="Proteomes" id="UP001642360">
    <property type="component" value="Unassembled WGS sequence"/>
</dbReference>
<comment type="caution">
    <text evidence="8">The sequence shown here is derived from an EMBL/GenBank/DDBJ whole genome shotgun (WGS) entry which is preliminary data.</text>
</comment>
<organism evidence="8 9">
    <name type="scientific">Ilex paraguariensis</name>
    <name type="common">yerba mate</name>
    <dbReference type="NCBI Taxonomy" id="185542"/>
    <lineage>
        <taxon>Eukaryota</taxon>
        <taxon>Viridiplantae</taxon>
        <taxon>Streptophyta</taxon>
        <taxon>Embryophyta</taxon>
        <taxon>Tracheophyta</taxon>
        <taxon>Spermatophyta</taxon>
        <taxon>Magnoliopsida</taxon>
        <taxon>eudicotyledons</taxon>
        <taxon>Gunneridae</taxon>
        <taxon>Pentapetalae</taxon>
        <taxon>asterids</taxon>
        <taxon>campanulids</taxon>
        <taxon>Aquifoliales</taxon>
        <taxon>Aquifoliaceae</taxon>
        <taxon>Ilex</taxon>
    </lineage>
</organism>
<evidence type="ECO:0000256" key="1">
    <source>
        <dbReference type="ARBA" id="ARBA00004167"/>
    </source>
</evidence>